<dbReference type="Pfam" id="PF16916">
    <property type="entry name" value="ZT_dimer"/>
    <property type="match status" value="1"/>
</dbReference>
<evidence type="ECO:0000313" key="13">
    <source>
        <dbReference type="Proteomes" id="UP000595437"/>
    </source>
</evidence>
<dbReference type="GO" id="GO:0005385">
    <property type="term" value="F:zinc ion transmembrane transporter activity"/>
    <property type="evidence" value="ECO:0007669"/>
    <property type="project" value="TreeGrafter"/>
</dbReference>
<dbReference type="PANTHER" id="PTHR11562">
    <property type="entry name" value="CATION EFFLUX PROTEIN/ ZINC TRANSPORTER"/>
    <property type="match status" value="1"/>
</dbReference>
<dbReference type="Pfam" id="PF01545">
    <property type="entry name" value="Cation_efflux"/>
    <property type="match status" value="2"/>
</dbReference>
<feature type="transmembrane region" description="Helical" evidence="9">
    <location>
        <begin position="172"/>
        <end position="192"/>
    </location>
</feature>
<evidence type="ECO:0000256" key="8">
    <source>
        <dbReference type="ARBA" id="ARBA00023136"/>
    </source>
</evidence>
<evidence type="ECO:0008006" key="14">
    <source>
        <dbReference type="Google" id="ProtNLM"/>
    </source>
</evidence>
<dbReference type="Gene3D" id="1.20.1510.10">
    <property type="entry name" value="Cation efflux protein transmembrane domain"/>
    <property type="match status" value="1"/>
</dbReference>
<accession>A0A7T8KIK4</accession>
<feature type="transmembrane region" description="Helical" evidence="9">
    <location>
        <begin position="55"/>
        <end position="72"/>
    </location>
</feature>
<keyword evidence="5" id="KW-0864">Zinc transport</keyword>
<evidence type="ECO:0000256" key="5">
    <source>
        <dbReference type="ARBA" id="ARBA00022906"/>
    </source>
</evidence>
<dbReference type="SUPFAM" id="SSF161111">
    <property type="entry name" value="Cation efflux protein transmembrane domain-like"/>
    <property type="match status" value="1"/>
</dbReference>
<dbReference type="NCBIfam" id="TIGR01297">
    <property type="entry name" value="CDF"/>
    <property type="match status" value="2"/>
</dbReference>
<comment type="similarity">
    <text evidence="2">Belongs to the cation diffusion facilitator (CDF) transporter (TC 2.A.4) family. SLC30A subfamily.</text>
</comment>
<keyword evidence="5" id="KW-0862">Zinc</keyword>
<feature type="transmembrane region" description="Helical" evidence="9">
    <location>
        <begin position="84"/>
        <end position="102"/>
    </location>
</feature>
<keyword evidence="4 9" id="KW-0812">Transmembrane</keyword>
<dbReference type="EMBL" id="CP045890">
    <property type="protein sequence ID" value="QQP56604.1"/>
    <property type="molecule type" value="Genomic_DNA"/>
</dbReference>
<evidence type="ECO:0000256" key="4">
    <source>
        <dbReference type="ARBA" id="ARBA00022692"/>
    </source>
</evidence>
<evidence type="ECO:0000256" key="2">
    <source>
        <dbReference type="ARBA" id="ARBA00008873"/>
    </source>
</evidence>
<sequence length="297" mass="32651">MDHCHEVSNQRLMDLRSARRKLILACFLCLVFVGGEVAGGILSGSLAILTDAAHMFSDFGSFIVGLLVIHLGNKAPRKNYTFGFLRAEALGALFTVTVIWYFEVEPDIMMITGGIAVIFNLILGWVFHGQSSSGGKGGSHSHEHINIRAAFIHHWVFIAAVIIKLWPEYKVADPICTLIFSIIVFCTTINILRDTLRILMEGIPPGLSYDDVLQDILATSTSVVQVHDLSIWSLTTDKAALIAHVAVHPSNRDQDDALVKDIAKGLRAKYAQLSRITIQVEDFVPAMSTCGFCQSLE</sequence>
<feature type="domain" description="Cation efflux protein cytoplasmic" evidence="11">
    <location>
        <begin position="204"/>
        <end position="282"/>
    </location>
</feature>
<keyword evidence="6 9" id="KW-1133">Transmembrane helix</keyword>
<evidence type="ECO:0000256" key="9">
    <source>
        <dbReference type="SAM" id="Phobius"/>
    </source>
</evidence>
<evidence type="ECO:0000259" key="10">
    <source>
        <dbReference type="Pfam" id="PF01545"/>
    </source>
</evidence>
<feature type="domain" description="Cation efflux protein transmembrane" evidence="10">
    <location>
        <begin position="22"/>
        <end position="102"/>
    </location>
</feature>
<dbReference type="InterPro" id="IPR058533">
    <property type="entry name" value="Cation_efflux_TM"/>
</dbReference>
<dbReference type="OrthoDB" id="9944568at2759"/>
<feature type="transmembrane region" description="Helical" evidence="9">
    <location>
        <begin position="108"/>
        <end position="127"/>
    </location>
</feature>
<reference evidence="13" key="1">
    <citation type="submission" date="2021-01" db="EMBL/GenBank/DDBJ databases">
        <title>Caligus Genome Assembly.</title>
        <authorList>
            <person name="Gallardo-Escarate C."/>
        </authorList>
    </citation>
    <scope>NUCLEOTIDE SEQUENCE [LARGE SCALE GENOMIC DNA]</scope>
</reference>
<organism evidence="12 13">
    <name type="scientific">Caligus rogercresseyi</name>
    <name type="common">Sea louse</name>
    <dbReference type="NCBI Taxonomy" id="217165"/>
    <lineage>
        <taxon>Eukaryota</taxon>
        <taxon>Metazoa</taxon>
        <taxon>Ecdysozoa</taxon>
        <taxon>Arthropoda</taxon>
        <taxon>Crustacea</taxon>
        <taxon>Multicrustacea</taxon>
        <taxon>Hexanauplia</taxon>
        <taxon>Copepoda</taxon>
        <taxon>Siphonostomatoida</taxon>
        <taxon>Caligidae</taxon>
        <taxon>Caligus</taxon>
    </lineage>
</organism>
<keyword evidence="7" id="KW-0406">Ion transport</keyword>
<gene>
    <name evidence="12" type="ORF">FKW44_001318</name>
</gene>
<keyword evidence="3" id="KW-0813">Transport</keyword>
<evidence type="ECO:0000259" key="11">
    <source>
        <dbReference type="Pfam" id="PF16916"/>
    </source>
</evidence>
<feature type="domain" description="Cation efflux protein transmembrane" evidence="10">
    <location>
        <begin position="104"/>
        <end position="200"/>
    </location>
</feature>
<comment type="subcellular location">
    <subcellularLocation>
        <location evidence="1">Membrane</location>
        <topology evidence="1">Multi-pass membrane protein</topology>
    </subcellularLocation>
</comment>
<dbReference type="InterPro" id="IPR050681">
    <property type="entry name" value="CDF/SLC30A"/>
</dbReference>
<name>A0A7T8KIK4_CALRO</name>
<proteinExistence type="inferred from homology"/>
<feature type="non-terminal residue" evidence="12">
    <location>
        <position position="297"/>
    </location>
</feature>
<evidence type="ECO:0000256" key="3">
    <source>
        <dbReference type="ARBA" id="ARBA00022448"/>
    </source>
</evidence>
<dbReference type="InterPro" id="IPR027469">
    <property type="entry name" value="Cation_efflux_TMD_sf"/>
</dbReference>
<feature type="transmembrane region" description="Helical" evidence="9">
    <location>
        <begin position="22"/>
        <end position="49"/>
    </location>
</feature>
<dbReference type="GO" id="GO:0005886">
    <property type="term" value="C:plasma membrane"/>
    <property type="evidence" value="ECO:0007669"/>
    <property type="project" value="TreeGrafter"/>
</dbReference>
<keyword evidence="13" id="KW-1185">Reference proteome</keyword>
<dbReference type="AlphaFoldDB" id="A0A7T8KIK4"/>
<evidence type="ECO:0000256" key="7">
    <source>
        <dbReference type="ARBA" id="ARBA00023065"/>
    </source>
</evidence>
<feature type="transmembrane region" description="Helical" evidence="9">
    <location>
        <begin position="147"/>
        <end position="166"/>
    </location>
</feature>
<dbReference type="InterPro" id="IPR027470">
    <property type="entry name" value="Cation_efflux_CTD"/>
</dbReference>
<dbReference type="Proteomes" id="UP000595437">
    <property type="component" value="Chromosome 1"/>
</dbReference>
<evidence type="ECO:0000313" key="12">
    <source>
        <dbReference type="EMBL" id="QQP56604.1"/>
    </source>
</evidence>
<protein>
    <recommendedName>
        <fullName evidence="14">Zinc transporter 2</fullName>
    </recommendedName>
</protein>
<dbReference type="InterPro" id="IPR002524">
    <property type="entry name" value="Cation_efflux"/>
</dbReference>
<keyword evidence="8 9" id="KW-0472">Membrane</keyword>
<evidence type="ECO:0000256" key="6">
    <source>
        <dbReference type="ARBA" id="ARBA00022989"/>
    </source>
</evidence>
<dbReference type="GO" id="GO:0010043">
    <property type="term" value="P:response to zinc ion"/>
    <property type="evidence" value="ECO:0007669"/>
    <property type="project" value="TreeGrafter"/>
</dbReference>
<evidence type="ECO:0000256" key="1">
    <source>
        <dbReference type="ARBA" id="ARBA00004141"/>
    </source>
</evidence>
<dbReference type="PANTHER" id="PTHR11562:SF84">
    <property type="entry name" value="LD05335P"/>
    <property type="match status" value="1"/>
</dbReference>